<accession>A0A3B0YIM4</accession>
<dbReference type="EMBL" id="UOFL01000205">
    <property type="protein sequence ID" value="VAW80808.1"/>
    <property type="molecule type" value="Genomic_DNA"/>
</dbReference>
<proteinExistence type="predicted"/>
<evidence type="ECO:0000313" key="1">
    <source>
        <dbReference type="EMBL" id="VAW80808.1"/>
    </source>
</evidence>
<protein>
    <submittedName>
        <fullName evidence="1">Uncharacterized protein</fullName>
    </submittedName>
</protein>
<reference evidence="1" key="1">
    <citation type="submission" date="2018-06" db="EMBL/GenBank/DDBJ databases">
        <authorList>
            <person name="Zhirakovskaya E."/>
        </authorList>
    </citation>
    <scope>NUCLEOTIDE SEQUENCE</scope>
</reference>
<sequence>MAKKKSKKKVVKKSVVRKTTVKKTTAKKKISARVSSKSKVDKANKKTVEVLLQSLQVKENSIGSGLAFGLIKFAWKYPKPGKAVIEAVVPFMGLGDGDTGRIDFTSNPYSLADEFLFKYQPQGRSVIRAEVAITKRPGLVSKIISSVLSKGITLVANPLVGLSLNMLLDAAGLTKEKIRVIGQTSFEIPDEPETGLVDGQLVIPQAFNVYRQAKFSNEWDDDEVEDFEDSTFSVGDDNGILTIKTIQY</sequence>
<organism evidence="1">
    <name type="scientific">hydrothermal vent metagenome</name>
    <dbReference type="NCBI Taxonomy" id="652676"/>
    <lineage>
        <taxon>unclassified sequences</taxon>
        <taxon>metagenomes</taxon>
        <taxon>ecological metagenomes</taxon>
    </lineage>
</organism>
<dbReference type="AlphaFoldDB" id="A0A3B0YIM4"/>
<gene>
    <name evidence="1" type="ORF">MNBD_GAMMA12-2397</name>
</gene>
<name>A0A3B0YIM4_9ZZZZ</name>